<keyword evidence="4" id="KW-0325">Glycoprotein</keyword>
<evidence type="ECO:0000256" key="4">
    <source>
        <dbReference type="ARBA" id="ARBA00023180"/>
    </source>
</evidence>
<protein>
    <submittedName>
        <fullName evidence="8">Putative ixodes 8-cys protein</fullName>
    </submittedName>
</protein>
<name>A0A0K8R9L5_IXORI</name>
<keyword evidence="2" id="KW-0964">Secreted</keyword>
<evidence type="ECO:0000256" key="7">
    <source>
        <dbReference type="SAM" id="SignalP"/>
    </source>
</evidence>
<feature type="region of interest" description="Disordered" evidence="6">
    <location>
        <begin position="23"/>
        <end position="58"/>
    </location>
</feature>
<comment type="similarity">
    <text evidence="5">Belongs to the salp15 family.</text>
</comment>
<evidence type="ECO:0000256" key="1">
    <source>
        <dbReference type="ARBA" id="ARBA00004613"/>
    </source>
</evidence>
<dbReference type="GO" id="GO:0005576">
    <property type="term" value="C:extracellular region"/>
    <property type="evidence" value="ECO:0007669"/>
    <property type="project" value="UniProtKB-SubCell"/>
</dbReference>
<comment type="subcellular location">
    <subcellularLocation>
        <location evidence="1">Secreted</location>
    </subcellularLocation>
</comment>
<dbReference type="InterPro" id="IPR021971">
    <property type="entry name" value="Salp15"/>
</dbReference>
<evidence type="ECO:0000256" key="2">
    <source>
        <dbReference type="ARBA" id="ARBA00022525"/>
    </source>
</evidence>
<feature type="compositionally biased region" description="Low complexity" evidence="6">
    <location>
        <begin position="23"/>
        <end position="40"/>
    </location>
</feature>
<feature type="signal peptide" evidence="7">
    <location>
        <begin position="1"/>
        <end position="18"/>
    </location>
</feature>
<evidence type="ECO:0000256" key="3">
    <source>
        <dbReference type="ARBA" id="ARBA00022729"/>
    </source>
</evidence>
<dbReference type="AlphaFoldDB" id="A0A0K8R9L5"/>
<dbReference type="EMBL" id="GADI01006037">
    <property type="protein sequence ID" value="JAA67771.1"/>
    <property type="molecule type" value="mRNA"/>
</dbReference>
<accession>A0A0K8R9L5</accession>
<reference evidence="8" key="1">
    <citation type="submission" date="2012-12" db="EMBL/GenBank/DDBJ databases">
        <title>Identification and characterization of a phenylalanine ammonia-lyase gene family in Isatis indigotica Fort.</title>
        <authorList>
            <person name="Liu Q."/>
            <person name="Chen J."/>
            <person name="Zhou X."/>
            <person name="Di P."/>
            <person name="Xiao Y."/>
            <person name="Xuan H."/>
            <person name="Zhang L."/>
            <person name="Chen W."/>
        </authorList>
    </citation>
    <scope>NUCLEOTIDE SEQUENCE</scope>
    <source>
        <tissue evidence="8">Salivary gland</tissue>
    </source>
</reference>
<proteinExistence type="evidence at transcript level"/>
<sequence length="166" mass="17535">MFKLKFFILFVLAGLCFGDTSLGESESASPNSEGNSSPSETAGESSGNGDPSGASRNIAENNLHLPGFVGDVKNKMDLLNELVNLCTTTQPSTSASTPIISTRSETSSSYDVVNQDSLNFTACTFKCKKPTGQEFTLRMPPGTVCNEKKYTCGDTGVCPPMPLPAC</sequence>
<dbReference type="Pfam" id="PF12115">
    <property type="entry name" value="Salp15"/>
    <property type="match status" value="1"/>
</dbReference>
<feature type="chain" id="PRO_5005516456" evidence="7">
    <location>
        <begin position="19"/>
        <end position="166"/>
    </location>
</feature>
<organism evidence="8">
    <name type="scientific">Ixodes ricinus</name>
    <name type="common">Common tick</name>
    <name type="synonym">Acarus ricinus</name>
    <dbReference type="NCBI Taxonomy" id="34613"/>
    <lineage>
        <taxon>Eukaryota</taxon>
        <taxon>Metazoa</taxon>
        <taxon>Ecdysozoa</taxon>
        <taxon>Arthropoda</taxon>
        <taxon>Chelicerata</taxon>
        <taxon>Arachnida</taxon>
        <taxon>Acari</taxon>
        <taxon>Parasitiformes</taxon>
        <taxon>Ixodida</taxon>
        <taxon>Ixodoidea</taxon>
        <taxon>Ixodidae</taxon>
        <taxon>Ixodinae</taxon>
        <taxon>Ixodes</taxon>
    </lineage>
</organism>
<evidence type="ECO:0000256" key="6">
    <source>
        <dbReference type="SAM" id="MobiDB-lite"/>
    </source>
</evidence>
<evidence type="ECO:0000313" key="8">
    <source>
        <dbReference type="EMBL" id="JAA67771.1"/>
    </source>
</evidence>
<feature type="compositionally biased region" description="Polar residues" evidence="6">
    <location>
        <begin position="42"/>
        <end position="58"/>
    </location>
</feature>
<evidence type="ECO:0000256" key="5">
    <source>
        <dbReference type="ARBA" id="ARBA00034321"/>
    </source>
</evidence>
<keyword evidence="3 7" id="KW-0732">Signal</keyword>